<dbReference type="EMBL" id="ML735005">
    <property type="protein sequence ID" value="KAB8202335.1"/>
    <property type="molecule type" value="Genomic_DNA"/>
</dbReference>
<comment type="similarity">
    <text evidence="1">Belongs to the bacterial ribosomal protein bS21 family.</text>
</comment>
<dbReference type="PANTHER" id="PTHR41237:SF1">
    <property type="entry name" value="SMALL RIBOSOMAL SUBUNIT PROTEIN BS21M"/>
    <property type="match status" value="1"/>
</dbReference>
<dbReference type="Pfam" id="PF01165">
    <property type="entry name" value="Ribosomal_S21"/>
    <property type="match status" value="1"/>
</dbReference>
<accession>A0A5N6DAU4</accession>
<dbReference type="OMA" id="QKFHIRR"/>
<protein>
    <recommendedName>
        <fullName evidence="7">Ribosomal protein S21</fullName>
    </recommendedName>
</protein>
<dbReference type="VEuPathDB" id="FungiDB:BDV34DRAFT_215525"/>
<dbReference type="InterPro" id="IPR001911">
    <property type="entry name" value="Ribosomal_bS21"/>
</dbReference>
<sequence length="228" mass="25781">MEMRSLTRCLRSRPTSLLYKQQPGLLATQFMNRSSIRGYASKPTGPTKAQTPTATQAPSDFDEILSKLNINNRESAAEGSLRNRPSEDPLSLSRAVGMSAETENYRTPVRRVELKLGPTLGRQVHVEPEKGTDLASALRILQSTCTANKVRYQANGQKFHIRRGQVRKNLRMERWRKLFKFSFQKTVSRIEKMRAQGWSTSLRSQGDRVLSCSPAVDVLSVMYTMSLD</sequence>
<evidence type="ECO:0008006" key="7">
    <source>
        <dbReference type="Google" id="ProtNLM"/>
    </source>
</evidence>
<feature type="compositionally biased region" description="Low complexity" evidence="4">
    <location>
        <begin position="42"/>
        <end position="56"/>
    </location>
</feature>
<evidence type="ECO:0000256" key="1">
    <source>
        <dbReference type="ARBA" id="ARBA00006640"/>
    </source>
</evidence>
<name>A0A5N6DAU4_ASPPA</name>
<evidence type="ECO:0000256" key="3">
    <source>
        <dbReference type="ARBA" id="ARBA00023274"/>
    </source>
</evidence>
<dbReference type="AlphaFoldDB" id="A0A5N6DAU4"/>
<dbReference type="PANTHER" id="PTHR41237">
    <property type="entry name" value="37S RIBOSOMAL PROTEIN MRP21, MITOCHONDRIAL"/>
    <property type="match status" value="1"/>
</dbReference>
<keyword evidence="2" id="KW-0689">Ribosomal protein</keyword>
<dbReference type="Proteomes" id="UP000326532">
    <property type="component" value="Unassembled WGS sequence"/>
</dbReference>
<dbReference type="GO" id="GO:0003735">
    <property type="term" value="F:structural constituent of ribosome"/>
    <property type="evidence" value="ECO:0007669"/>
    <property type="project" value="InterPro"/>
</dbReference>
<evidence type="ECO:0000256" key="2">
    <source>
        <dbReference type="ARBA" id="ARBA00022980"/>
    </source>
</evidence>
<keyword evidence="3" id="KW-0687">Ribonucleoprotein</keyword>
<gene>
    <name evidence="5" type="ORF">BDV34DRAFT_215525</name>
</gene>
<dbReference type="GO" id="GO:0070124">
    <property type="term" value="P:mitochondrial translational initiation"/>
    <property type="evidence" value="ECO:0007669"/>
    <property type="project" value="TreeGrafter"/>
</dbReference>
<organism evidence="5 6">
    <name type="scientific">Aspergillus parasiticus</name>
    <dbReference type="NCBI Taxonomy" id="5067"/>
    <lineage>
        <taxon>Eukaryota</taxon>
        <taxon>Fungi</taxon>
        <taxon>Dikarya</taxon>
        <taxon>Ascomycota</taxon>
        <taxon>Pezizomycotina</taxon>
        <taxon>Eurotiomycetes</taxon>
        <taxon>Eurotiomycetidae</taxon>
        <taxon>Eurotiales</taxon>
        <taxon>Aspergillaceae</taxon>
        <taxon>Aspergillus</taxon>
        <taxon>Aspergillus subgen. Circumdati</taxon>
    </lineage>
</organism>
<evidence type="ECO:0000313" key="6">
    <source>
        <dbReference type="Proteomes" id="UP000326532"/>
    </source>
</evidence>
<evidence type="ECO:0000313" key="5">
    <source>
        <dbReference type="EMBL" id="KAB8202335.1"/>
    </source>
</evidence>
<dbReference type="GO" id="GO:0005763">
    <property type="term" value="C:mitochondrial small ribosomal subunit"/>
    <property type="evidence" value="ECO:0007669"/>
    <property type="project" value="TreeGrafter"/>
</dbReference>
<keyword evidence="6" id="KW-1185">Reference proteome</keyword>
<dbReference type="InterPro" id="IPR052837">
    <property type="entry name" value="Mitoribosomal_bS21"/>
</dbReference>
<proteinExistence type="inferred from homology"/>
<reference evidence="5 6" key="1">
    <citation type="submission" date="2019-04" db="EMBL/GenBank/DDBJ databases">
        <title>Fungal friends and foes A comparative genomics study of 23 Aspergillus species from section Flavi.</title>
        <authorList>
            <consortium name="DOE Joint Genome Institute"/>
            <person name="Kjaerbolling I."/>
            <person name="Vesth T.C."/>
            <person name="Frisvad J.C."/>
            <person name="Nybo J.L."/>
            <person name="Theobald S."/>
            <person name="Kildgaard S."/>
            <person name="Petersen T.I."/>
            <person name="Kuo A."/>
            <person name="Sato A."/>
            <person name="Lyhne E.K."/>
            <person name="Kogle M.E."/>
            <person name="Wiebenga A."/>
            <person name="Kun R.S."/>
            <person name="Lubbers R.J."/>
            <person name="Makela M.R."/>
            <person name="Barry K."/>
            <person name="Chovatia M."/>
            <person name="Clum A."/>
            <person name="Daum C."/>
            <person name="Haridas S."/>
            <person name="He G."/>
            <person name="LaButti K."/>
            <person name="Lipzen A."/>
            <person name="Mondo S."/>
            <person name="Pangilinan J."/>
            <person name="Riley R."/>
            <person name="Salamov A."/>
            <person name="Simmons B.A."/>
            <person name="Magnuson J.K."/>
            <person name="Henrissat B."/>
            <person name="Mortensen U.H."/>
            <person name="Larsen T.O."/>
            <person name="De vries R.P."/>
            <person name="Grigoriev I.V."/>
            <person name="Machida M."/>
            <person name="Baker S.E."/>
            <person name="Andersen M.R."/>
        </authorList>
    </citation>
    <scope>NUCLEOTIDE SEQUENCE [LARGE SCALE GENOMIC DNA]</scope>
    <source>
        <strain evidence="5 6">CBS 117618</strain>
    </source>
</reference>
<evidence type="ECO:0000256" key="4">
    <source>
        <dbReference type="SAM" id="MobiDB-lite"/>
    </source>
</evidence>
<feature type="region of interest" description="Disordered" evidence="4">
    <location>
        <begin position="37"/>
        <end position="56"/>
    </location>
</feature>
<feature type="region of interest" description="Disordered" evidence="4">
    <location>
        <begin position="75"/>
        <end position="101"/>
    </location>
</feature>